<comment type="caution">
    <text evidence="1">The sequence shown here is derived from an EMBL/GenBank/DDBJ whole genome shotgun (WGS) entry which is preliminary data.</text>
</comment>
<organism evidence="1">
    <name type="scientific">termite gut metagenome</name>
    <dbReference type="NCBI Taxonomy" id="433724"/>
    <lineage>
        <taxon>unclassified sequences</taxon>
        <taxon>metagenomes</taxon>
        <taxon>organismal metagenomes</taxon>
    </lineage>
</organism>
<proteinExistence type="predicted"/>
<dbReference type="EMBL" id="SNRY01006699">
    <property type="protein sequence ID" value="KAA6312005.1"/>
    <property type="molecule type" value="Genomic_DNA"/>
</dbReference>
<name>A0A5J4PR64_9ZZZZ</name>
<dbReference type="AlphaFoldDB" id="A0A5J4PR64"/>
<gene>
    <name evidence="1" type="ORF">EZS27_036987</name>
</gene>
<reference evidence="1" key="1">
    <citation type="submission" date="2019-03" db="EMBL/GenBank/DDBJ databases">
        <title>Single cell metagenomics reveals metabolic interactions within the superorganism composed of flagellate Streblomastix strix and complex community of Bacteroidetes bacteria on its surface.</title>
        <authorList>
            <person name="Treitli S.C."/>
            <person name="Kolisko M."/>
            <person name="Husnik F."/>
            <person name="Keeling P."/>
            <person name="Hampl V."/>
        </authorList>
    </citation>
    <scope>NUCLEOTIDE SEQUENCE</scope>
    <source>
        <strain evidence="1">STM</strain>
    </source>
</reference>
<protein>
    <submittedName>
        <fullName evidence="1">Uncharacterized protein</fullName>
    </submittedName>
</protein>
<accession>A0A5J4PR64</accession>
<evidence type="ECO:0000313" key="1">
    <source>
        <dbReference type="EMBL" id="KAA6312005.1"/>
    </source>
</evidence>
<sequence length="44" mass="5055">MGCDSLFYWGEEMFALVGNDAANEPIISVKLEPEYGIELRDRFK</sequence>